<proteinExistence type="predicted"/>
<organism evidence="1">
    <name type="scientific">viral metagenome</name>
    <dbReference type="NCBI Taxonomy" id="1070528"/>
    <lineage>
        <taxon>unclassified sequences</taxon>
        <taxon>metagenomes</taxon>
        <taxon>organismal metagenomes</taxon>
    </lineage>
</organism>
<sequence length="127" mass="15232">MDIDELNDKLKNIQDSLKEESQKSLEFAKKLNDLEFDDQIQEGVAKDYYYSQLDEREKIYQKKNDEYKKLISGFSKAYLELSEWYVGPELPRDHESTFLDSKDDINSLYFLFVMSLFLKDYKNIEKI</sequence>
<name>A0A6C0FHJ6_9ZZZZ</name>
<accession>A0A6C0FHJ6</accession>
<dbReference type="AlphaFoldDB" id="A0A6C0FHJ6"/>
<protein>
    <submittedName>
        <fullName evidence="1">Uncharacterized protein</fullName>
    </submittedName>
</protein>
<reference evidence="1" key="1">
    <citation type="journal article" date="2020" name="Nature">
        <title>Giant virus diversity and host interactions through global metagenomics.</title>
        <authorList>
            <person name="Schulz F."/>
            <person name="Roux S."/>
            <person name="Paez-Espino D."/>
            <person name="Jungbluth S."/>
            <person name="Walsh D.A."/>
            <person name="Denef V.J."/>
            <person name="McMahon K.D."/>
            <person name="Konstantinidis K.T."/>
            <person name="Eloe-Fadrosh E.A."/>
            <person name="Kyrpides N.C."/>
            <person name="Woyke T."/>
        </authorList>
    </citation>
    <scope>NUCLEOTIDE SEQUENCE</scope>
    <source>
        <strain evidence="1">GVMAG-S-ERX556126-94</strain>
    </source>
</reference>
<dbReference type="EMBL" id="MN738838">
    <property type="protein sequence ID" value="QHT39080.1"/>
    <property type="molecule type" value="Genomic_DNA"/>
</dbReference>
<evidence type="ECO:0000313" key="1">
    <source>
        <dbReference type="EMBL" id="QHT39080.1"/>
    </source>
</evidence>